<keyword evidence="2" id="KW-1185">Reference proteome</keyword>
<name>A0A431V1F1_9GAMM</name>
<evidence type="ECO:0000313" key="1">
    <source>
        <dbReference type="EMBL" id="RTR01913.1"/>
    </source>
</evidence>
<dbReference type="InterPro" id="IPR010263">
    <property type="entry name" value="T6SS_TssK"/>
</dbReference>
<reference evidence="1 2" key="1">
    <citation type="submission" date="2018-12" db="EMBL/GenBank/DDBJ databases">
        <authorList>
            <person name="Yu L."/>
        </authorList>
    </citation>
    <scope>NUCLEOTIDE SEQUENCE [LARGE SCALE GENOMIC DNA]</scope>
    <source>
        <strain evidence="1 2">11S</strain>
    </source>
</reference>
<organism evidence="1 2">
    <name type="scientific">Halomonas nitroreducens</name>
    <dbReference type="NCBI Taxonomy" id="447425"/>
    <lineage>
        <taxon>Bacteria</taxon>
        <taxon>Pseudomonadati</taxon>
        <taxon>Pseudomonadota</taxon>
        <taxon>Gammaproteobacteria</taxon>
        <taxon>Oceanospirillales</taxon>
        <taxon>Halomonadaceae</taxon>
        <taxon>Halomonas</taxon>
    </lineage>
</organism>
<comment type="caution">
    <text evidence="1">The sequence shown here is derived from an EMBL/GenBank/DDBJ whole genome shotgun (WGS) entry which is preliminary data.</text>
</comment>
<dbReference type="Proteomes" id="UP000267400">
    <property type="component" value="Unassembled WGS sequence"/>
</dbReference>
<dbReference type="AlphaFoldDB" id="A0A431V1F1"/>
<gene>
    <name evidence="1" type="primary">tssK</name>
    <name evidence="1" type="ORF">EKG36_12955</name>
</gene>
<dbReference type="NCBIfam" id="TIGR03353">
    <property type="entry name" value="VI_chp_4"/>
    <property type="match status" value="1"/>
</dbReference>
<dbReference type="PANTHER" id="PTHR35566:SF1">
    <property type="entry name" value="TYPE VI SECRETION SYSTEM BASEPLATE COMPONENT TSSK1"/>
    <property type="match status" value="1"/>
</dbReference>
<accession>A0A431V1F1</accession>
<dbReference type="PANTHER" id="PTHR35566">
    <property type="entry name" value="BLR3599 PROTEIN"/>
    <property type="match status" value="1"/>
</dbReference>
<protein>
    <submittedName>
        <fullName evidence="1">Type VI secretion system baseplate subunit TssK</fullName>
    </submittedName>
</protein>
<dbReference type="OrthoDB" id="9775333at2"/>
<dbReference type="RefSeq" id="WP_126484745.1">
    <property type="nucleotide sequence ID" value="NZ_RXNS01000012.1"/>
</dbReference>
<proteinExistence type="predicted"/>
<dbReference type="Pfam" id="PF05936">
    <property type="entry name" value="T6SS_VasE"/>
    <property type="match status" value="1"/>
</dbReference>
<evidence type="ECO:0000313" key="2">
    <source>
        <dbReference type="Proteomes" id="UP000267400"/>
    </source>
</evidence>
<dbReference type="EMBL" id="RXNS01000012">
    <property type="protein sequence ID" value="RTR01913.1"/>
    <property type="molecule type" value="Genomic_DNA"/>
</dbReference>
<sequence length="444" mass="49449">MASRNRVVWSEGLFIKPQHFQQQQRSLEGLIDSRLRGVGGHLHGFLSLELNAEYLSFGRIALSRANGVMPDGTAFQLPDDDLEPQPLEIGDASITNQVVYLGVPLATDGVAEVSREATALPSRYRAAPRGVRDLHSPDGDLADLELARVAPRLLLENEDRSAYACLAVARILERRPDGSLVLDEGFLPTLLNVQAAPVLQRFVGEMAGLMRERARNLAQRLATPSQTGVADVTDFMLLQSLNRAQPRFQHLARLGHLHPERLYASMLETCSELTTFTGESRLPPEYPAYDHDQPEAAFRPLMQSLRQSLSTVLEPRALAIQLQSRRFGLKVATLADLSLLDDADFILAVRADLPPERLRKLFVQQTKVASVERIRDLISLQLPGIPLEPLPVAPRQLPFHAGYTYFRLDRRSEAWSMLRGASGFAFHVAGDFPGLEMQFWAIRS</sequence>